<dbReference type="InterPro" id="IPR015797">
    <property type="entry name" value="NUDIX_hydrolase-like_dom_sf"/>
</dbReference>
<keyword evidence="5" id="KW-1185">Reference proteome</keyword>
<dbReference type="EMBL" id="SNYJ01000002">
    <property type="protein sequence ID" value="TDQ41986.1"/>
    <property type="molecule type" value="Genomic_DNA"/>
</dbReference>
<dbReference type="PROSITE" id="PS00893">
    <property type="entry name" value="NUDIX_BOX"/>
    <property type="match status" value="1"/>
</dbReference>
<dbReference type="PRINTS" id="PR00502">
    <property type="entry name" value="NUDIXFAMILY"/>
</dbReference>
<dbReference type="InterPro" id="IPR020476">
    <property type="entry name" value="Nudix_hydrolase"/>
</dbReference>
<dbReference type="Proteomes" id="UP000295632">
    <property type="component" value="Unassembled WGS sequence"/>
</dbReference>
<organism evidence="4 5">
    <name type="scientific">Aureibacillus halotolerans</name>
    <dbReference type="NCBI Taxonomy" id="1508390"/>
    <lineage>
        <taxon>Bacteria</taxon>
        <taxon>Bacillati</taxon>
        <taxon>Bacillota</taxon>
        <taxon>Bacilli</taxon>
        <taxon>Bacillales</taxon>
        <taxon>Bacillaceae</taxon>
        <taxon>Aureibacillus</taxon>
    </lineage>
</organism>
<evidence type="ECO:0000313" key="5">
    <source>
        <dbReference type="Proteomes" id="UP000295632"/>
    </source>
</evidence>
<sequence length="446" mass="51008">MGTIFKALNSMTREELLHVLSLPENRKKRDMFNDEHRQRIELEQRIRSSTYIHIAFSSSEAGTVRVRSSQFTGGRAEHVVISIPDEPLEFGPLTELYTSEGQKQRGRWCKTWLENDQYPFYAFGHPSAWRSFFESLALITAKQTVIFWLNGSSHSQTGFLCVQATLADDIPAATVKLHEKLSEEDFNHRHVLGSKERAKLQEQWSTMLASESTLRAMVHGELLPVPDTYYDDLLLQYIKEAPHDGEWVRMGDLLGEIYSSPNNPILSFAFLYHRIRALAYEAKLTLRGLPFQASFGHGTSLEIALPRPYRRVNVVYGLIMNEVNDILMVKNRDRQDWSMPGGMVEDKEPLQEALVREVKEETGLIVDVGALCSVNEAYLDDGTEHCLFFTFNAKVKTTISKLATERPHEIEDVCWMPLHEAERHMPYHPYGLSSLMGSEATYHLQA</sequence>
<comment type="caution">
    <text evidence="4">The sequence shown here is derived from an EMBL/GenBank/DDBJ whole genome shotgun (WGS) entry which is preliminary data.</text>
</comment>
<name>A0A4R6U858_9BACI</name>
<dbReference type="GO" id="GO:0016787">
    <property type="term" value="F:hydrolase activity"/>
    <property type="evidence" value="ECO:0007669"/>
    <property type="project" value="UniProtKB-KW"/>
</dbReference>
<dbReference type="InterPro" id="IPR000086">
    <property type="entry name" value="NUDIX_hydrolase_dom"/>
</dbReference>
<dbReference type="PANTHER" id="PTHR43736">
    <property type="entry name" value="ADP-RIBOSE PYROPHOSPHATASE"/>
    <property type="match status" value="1"/>
</dbReference>
<accession>A0A4R6U858</accession>
<reference evidence="4 5" key="1">
    <citation type="submission" date="2019-03" db="EMBL/GenBank/DDBJ databases">
        <title>Genomic Encyclopedia of Type Strains, Phase IV (KMG-IV): sequencing the most valuable type-strain genomes for metagenomic binning, comparative biology and taxonomic classification.</title>
        <authorList>
            <person name="Goeker M."/>
        </authorList>
    </citation>
    <scope>NUCLEOTIDE SEQUENCE [LARGE SCALE GENOMIC DNA]</scope>
    <source>
        <strain evidence="4 5">DSM 28697</strain>
    </source>
</reference>
<dbReference type="Gene3D" id="3.90.79.10">
    <property type="entry name" value="Nucleoside Triphosphate Pyrophosphohydrolase"/>
    <property type="match status" value="1"/>
</dbReference>
<dbReference type="PROSITE" id="PS51462">
    <property type="entry name" value="NUDIX"/>
    <property type="match status" value="1"/>
</dbReference>
<evidence type="ECO:0000256" key="2">
    <source>
        <dbReference type="ARBA" id="ARBA00022801"/>
    </source>
</evidence>
<proteinExistence type="inferred from homology"/>
<dbReference type="Pfam" id="PF08874">
    <property type="entry name" value="DUF1835"/>
    <property type="match status" value="1"/>
</dbReference>
<dbReference type="InterPro" id="IPR014973">
    <property type="entry name" value="DUF1835"/>
</dbReference>
<feature type="domain" description="Nudix hydrolase" evidence="3">
    <location>
        <begin position="308"/>
        <end position="438"/>
    </location>
</feature>
<comment type="similarity">
    <text evidence="1">Belongs to the Nudix hydrolase family.</text>
</comment>
<dbReference type="Pfam" id="PF00293">
    <property type="entry name" value="NUDIX"/>
    <property type="match status" value="1"/>
</dbReference>
<dbReference type="PANTHER" id="PTHR43736:SF1">
    <property type="entry name" value="DIHYDRONEOPTERIN TRIPHOSPHATE DIPHOSPHATASE"/>
    <property type="match status" value="1"/>
</dbReference>
<evidence type="ECO:0000259" key="3">
    <source>
        <dbReference type="PROSITE" id="PS51462"/>
    </source>
</evidence>
<evidence type="ECO:0000313" key="4">
    <source>
        <dbReference type="EMBL" id="TDQ41986.1"/>
    </source>
</evidence>
<dbReference type="RefSeq" id="WP_133578889.1">
    <property type="nucleotide sequence ID" value="NZ_SNYJ01000002.1"/>
</dbReference>
<dbReference type="SUPFAM" id="SSF55811">
    <property type="entry name" value="Nudix"/>
    <property type="match status" value="1"/>
</dbReference>
<dbReference type="InterPro" id="IPR020084">
    <property type="entry name" value="NUDIX_hydrolase_CS"/>
</dbReference>
<dbReference type="Pfam" id="PF12395">
    <property type="entry name" value="DUF3658"/>
    <property type="match status" value="1"/>
</dbReference>
<dbReference type="CDD" id="cd02883">
    <property type="entry name" value="NUDIX_Hydrolase"/>
    <property type="match status" value="1"/>
</dbReference>
<protein>
    <submittedName>
        <fullName evidence="4">ADP-ribose pyrophosphatase YjhB (NUDIX family)</fullName>
    </submittedName>
</protein>
<dbReference type="InterPro" id="IPR022123">
    <property type="entry name" value="DUF3658"/>
</dbReference>
<dbReference type="OrthoDB" id="9787880at2"/>
<keyword evidence="2" id="KW-0378">Hydrolase</keyword>
<gene>
    <name evidence="4" type="ORF">EV213_10214</name>
</gene>
<dbReference type="AlphaFoldDB" id="A0A4R6U858"/>
<evidence type="ECO:0000256" key="1">
    <source>
        <dbReference type="ARBA" id="ARBA00005582"/>
    </source>
</evidence>